<dbReference type="Pfam" id="PF00583">
    <property type="entry name" value="Acetyltransf_1"/>
    <property type="match status" value="1"/>
</dbReference>
<gene>
    <name evidence="4" type="ORF">Pa4123_19120</name>
</gene>
<organism evidence="4 5">
    <name type="scientific">Phytohabitans aurantiacus</name>
    <dbReference type="NCBI Taxonomy" id="3016789"/>
    <lineage>
        <taxon>Bacteria</taxon>
        <taxon>Bacillati</taxon>
        <taxon>Actinomycetota</taxon>
        <taxon>Actinomycetes</taxon>
        <taxon>Micromonosporales</taxon>
        <taxon>Micromonosporaceae</taxon>
    </lineage>
</organism>
<evidence type="ECO:0000256" key="1">
    <source>
        <dbReference type="ARBA" id="ARBA00022679"/>
    </source>
</evidence>
<accession>A0ABQ5QPS2</accession>
<dbReference type="Gene3D" id="3.40.630.30">
    <property type="match status" value="1"/>
</dbReference>
<sequence>MVELSVRPMTQAEYDEWIEGLARSFARSQVAAGNWAADDAITLARQGNAALLPDGPATEGMLLLKGVLPDGTAVGVAWIGLTHPRGNPGCAFLYDIEVDEAHRGSGYGRALLAAAEEAARAHGSKALELNVFGGNAPAIRLYETAGYDLVTQQMRKNLTNT</sequence>
<dbReference type="CDD" id="cd04301">
    <property type="entry name" value="NAT_SF"/>
    <property type="match status" value="1"/>
</dbReference>
<reference evidence="4" key="1">
    <citation type="submission" date="2022-12" db="EMBL/GenBank/DDBJ databases">
        <title>New Phytohabitans aurantiacus sp. RD004123 nov., an actinomycete isolated from soil.</title>
        <authorList>
            <person name="Triningsih D.W."/>
            <person name="Harunari E."/>
            <person name="Igarashi Y."/>
        </authorList>
    </citation>
    <scope>NUCLEOTIDE SEQUENCE</scope>
    <source>
        <strain evidence="4">RD004123</strain>
    </source>
</reference>
<feature type="domain" description="N-acetyltransferase" evidence="3">
    <location>
        <begin position="4"/>
        <end position="161"/>
    </location>
</feature>
<dbReference type="RefSeq" id="WP_281893888.1">
    <property type="nucleotide sequence ID" value="NZ_BSDI01000007.1"/>
</dbReference>
<comment type="caution">
    <text evidence="4">The sequence shown here is derived from an EMBL/GenBank/DDBJ whole genome shotgun (WGS) entry which is preliminary data.</text>
</comment>
<dbReference type="SUPFAM" id="SSF55729">
    <property type="entry name" value="Acyl-CoA N-acyltransferases (Nat)"/>
    <property type="match status" value="1"/>
</dbReference>
<evidence type="ECO:0000313" key="5">
    <source>
        <dbReference type="Proteomes" id="UP001144280"/>
    </source>
</evidence>
<dbReference type="PROSITE" id="PS51186">
    <property type="entry name" value="GNAT"/>
    <property type="match status" value="1"/>
</dbReference>
<proteinExistence type="predicted"/>
<keyword evidence="1" id="KW-0808">Transferase</keyword>
<protein>
    <recommendedName>
        <fullName evidence="3">N-acetyltransferase domain-containing protein</fullName>
    </recommendedName>
</protein>
<dbReference type="EMBL" id="BSDI01000007">
    <property type="protein sequence ID" value="GLH96638.1"/>
    <property type="molecule type" value="Genomic_DNA"/>
</dbReference>
<dbReference type="InterPro" id="IPR050680">
    <property type="entry name" value="YpeA/RimI_acetyltransf"/>
</dbReference>
<name>A0ABQ5QPS2_9ACTN</name>
<keyword evidence="2" id="KW-0012">Acyltransferase</keyword>
<evidence type="ECO:0000259" key="3">
    <source>
        <dbReference type="PROSITE" id="PS51186"/>
    </source>
</evidence>
<dbReference type="Proteomes" id="UP001144280">
    <property type="component" value="Unassembled WGS sequence"/>
</dbReference>
<keyword evidence="5" id="KW-1185">Reference proteome</keyword>
<dbReference type="PANTHER" id="PTHR43420">
    <property type="entry name" value="ACETYLTRANSFERASE"/>
    <property type="match status" value="1"/>
</dbReference>
<dbReference type="InterPro" id="IPR000182">
    <property type="entry name" value="GNAT_dom"/>
</dbReference>
<evidence type="ECO:0000313" key="4">
    <source>
        <dbReference type="EMBL" id="GLH96638.1"/>
    </source>
</evidence>
<evidence type="ECO:0000256" key="2">
    <source>
        <dbReference type="ARBA" id="ARBA00023315"/>
    </source>
</evidence>
<dbReference type="InterPro" id="IPR016181">
    <property type="entry name" value="Acyl_CoA_acyltransferase"/>
</dbReference>